<evidence type="ECO:0000256" key="1">
    <source>
        <dbReference type="ARBA" id="ARBA00022723"/>
    </source>
</evidence>
<keyword evidence="1" id="KW-0479">Metal-binding</keyword>
<evidence type="ECO:0000256" key="4">
    <source>
        <dbReference type="ARBA" id="ARBA00023125"/>
    </source>
</evidence>
<feature type="region of interest" description="Disordered" evidence="6">
    <location>
        <begin position="180"/>
        <end position="209"/>
    </location>
</feature>
<reference evidence="8" key="1">
    <citation type="journal article" date="2023" name="Front. Mar. Sci.">
        <title>A new Merluccius polli reference genome to investigate the effects of global change in West African waters.</title>
        <authorList>
            <person name="Mateo J.L."/>
            <person name="Blanco-Fernandez C."/>
            <person name="Garcia-Vazquez E."/>
            <person name="Machado-Schiaffino G."/>
        </authorList>
    </citation>
    <scope>NUCLEOTIDE SEQUENCE</scope>
    <source>
        <strain evidence="8">C29</strain>
        <tissue evidence="8">Fin</tissue>
    </source>
</reference>
<keyword evidence="4 5" id="KW-0238">DNA-binding</keyword>
<dbReference type="SUPFAM" id="SSF57716">
    <property type="entry name" value="Glucocorticoid receptor-like (DNA-binding domain)"/>
    <property type="match status" value="1"/>
</dbReference>
<proteinExistence type="predicted"/>
<dbReference type="AlphaFoldDB" id="A0AA47N0F9"/>
<dbReference type="Proteomes" id="UP001174136">
    <property type="component" value="Unassembled WGS sequence"/>
</dbReference>
<evidence type="ECO:0000256" key="2">
    <source>
        <dbReference type="ARBA" id="ARBA00022771"/>
    </source>
</evidence>
<keyword evidence="9" id="KW-1185">Reference proteome</keyword>
<evidence type="ECO:0000256" key="5">
    <source>
        <dbReference type="PROSITE-ProRule" id="PRU00309"/>
    </source>
</evidence>
<dbReference type="SMART" id="SM00980">
    <property type="entry name" value="THAP"/>
    <property type="match status" value="1"/>
</dbReference>
<feature type="domain" description="THAP-type" evidence="7">
    <location>
        <begin position="1"/>
        <end position="81"/>
    </location>
</feature>
<dbReference type="PANTHER" id="PTHR31751:SF42">
    <property type="entry name" value="PROTEIN CBG10204"/>
    <property type="match status" value="1"/>
</dbReference>
<dbReference type="PANTHER" id="PTHR31751">
    <property type="entry name" value="SI:CH211-108C17.2-RELATED-RELATED"/>
    <property type="match status" value="1"/>
</dbReference>
<gene>
    <name evidence="8" type="ORF">N1851_009213</name>
</gene>
<dbReference type="GO" id="GO:0008270">
    <property type="term" value="F:zinc ion binding"/>
    <property type="evidence" value="ECO:0007669"/>
    <property type="project" value="UniProtKB-KW"/>
</dbReference>
<comment type="caution">
    <text evidence="8">The sequence shown here is derived from an EMBL/GenBank/DDBJ whole genome shotgun (WGS) entry which is preliminary data.</text>
</comment>
<dbReference type="InterPro" id="IPR006612">
    <property type="entry name" value="THAP_Znf"/>
</dbReference>
<dbReference type="Gene3D" id="6.20.210.20">
    <property type="entry name" value="THAP domain"/>
    <property type="match status" value="1"/>
</dbReference>
<organism evidence="8 9">
    <name type="scientific">Merluccius polli</name>
    <name type="common">Benguela hake</name>
    <name type="synonym">Merluccius cadenati</name>
    <dbReference type="NCBI Taxonomy" id="89951"/>
    <lineage>
        <taxon>Eukaryota</taxon>
        <taxon>Metazoa</taxon>
        <taxon>Chordata</taxon>
        <taxon>Craniata</taxon>
        <taxon>Vertebrata</taxon>
        <taxon>Euteleostomi</taxon>
        <taxon>Actinopterygii</taxon>
        <taxon>Neopterygii</taxon>
        <taxon>Teleostei</taxon>
        <taxon>Neoteleostei</taxon>
        <taxon>Acanthomorphata</taxon>
        <taxon>Zeiogadaria</taxon>
        <taxon>Gadariae</taxon>
        <taxon>Gadiformes</taxon>
        <taxon>Gadoidei</taxon>
        <taxon>Merlucciidae</taxon>
        <taxon>Merluccius</taxon>
    </lineage>
</organism>
<dbReference type="Pfam" id="PF05485">
    <property type="entry name" value="THAP"/>
    <property type="match status" value="1"/>
</dbReference>
<dbReference type="PROSITE" id="PS50950">
    <property type="entry name" value="ZF_THAP"/>
    <property type="match status" value="1"/>
</dbReference>
<evidence type="ECO:0000313" key="8">
    <source>
        <dbReference type="EMBL" id="KAK0150073.1"/>
    </source>
</evidence>
<name>A0AA47N0F9_MERPO</name>
<evidence type="ECO:0000313" key="9">
    <source>
        <dbReference type="Proteomes" id="UP001174136"/>
    </source>
</evidence>
<accession>A0AA47N0F9</accession>
<sequence length="704" mass="79725">MVMCVVNGCDSKSKVYFTIMFHRIPTKDNERKNQWLAALNIDLRTPVESIKKWRVCSEHFAPEDYLENMDSYPYHSTPSKGYGHPNNLQSTDRTKWIITHDCLPQSTPQKSRPAALPAEFKVPLPLQRTSPAKTVMGIRPSAALAPTWTQLDPHNIESAGMDISSTSAFDISMCSEPAADPADTSFAPTSPSTSTTGSTSSSSGPLGGWKERKWMVNESKLMELFQKCSTCGTLMSEANQTIHTFCSRITVSFTCNNGHTGHWESCPNTRQMADNNLISAAATLFTGATYTDIAEWAGLMNLQIPKKSTFYNIQACYLIPVIDAAYKKQEYMVKARLISQTLDGEGVQLCGDGRSDSPGHSCKYTTYSFMDDSSSQIVTFDLIQVSQATSSVAMEPMGFRKGLEKLLDEGLAIKVITTDRHPSIRKLMREEYTNIIHQFDPWHVAKGMKKKLVAASNRRNCKDLAPWVKSVSNHMWWSCCSSKGDATELHRRWTSILYHISGVHRWEDNGREYQCYHKELSPDQQQMKKWLSVDSPAYKALLEIVMDKRLLKDLQQMTLFKHTGQLEVFHNALLKYCPKRLHFEYAAMQARTMLAVMDHNENHSSSREQAKSAAGLPRHNVVFQKQSKQWIARPIYTKTTQEFRDGLMEGVFERRLDPTVKYKESASHVRIPRLPANIALQPKPSKEDVLRAYTSRFKGPSERL</sequence>
<feature type="compositionally biased region" description="Low complexity" evidence="6">
    <location>
        <begin position="188"/>
        <end position="204"/>
    </location>
</feature>
<dbReference type="GO" id="GO:0003677">
    <property type="term" value="F:DNA binding"/>
    <property type="evidence" value="ECO:0007669"/>
    <property type="project" value="UniProtKB-UniRule"/>
</dbReference>
<evidence type="ECO:0000259" key="7">
    <source>
        <dbReference type="PROSITE" id="PS50950"/>
    </source>
</evidence>
<evidence type="ECO:0000256" key="6">
    <source>
        <dbReference type="SAM" id="MobiDB-lite"/>
    </source>
</evidence>
<protein>
    <recommendedName>
        <fullName evidence="7">THAP-type domain-containing protein</fullName>
    </recommendedName>
</protein>
<dbReference type="InterPro" id="IPR038441">
    <property type="entry name" value="THAP_Znf_sf"/>
</dbReference>
<dbReference type="EMBL" id="JAOPHQ010001705">
    <property type="protein sequence ID" value="KAK0150073.1"/>
    <property type="molecule type" value="Genomic_DNA"/>
</dbReference>
<evidence type="ECO:0000256" key="3">
    <source>
        <dbReference type="ARBA" id="ARBA00022833"/>
    </source>
</evidence>
<keyword evidence="3" id="KW-0862">Zinc</keyword>
<keyword evidence="2 5" id="KW-0863">Zinc-finger</keyword>